<dbReference type="GO" id="GO:0031267">
    <property type="term" value="F:small GTPase binding"/>
    <property type="evidence" value="ECO:0007669"/>
    <property type="project" value="TreeGrafter"/>
</dbReference>
<evidence type="ECO:0000313" key="4">
    <source>
        <dbReference type="EMBL" id="CAB9498471.1"/>
    </source>
</evidence>
<keyword evidence="3" id="KW-0677">Repeat</keyword>
<dbReference type="Proteomes" id="UP001153069">
    <property type="component" value="Unassembled WGS sequence"/>
</dbReference>
<dbReference type="GO" id="GO:0005829">
    <property type="term" value="C:cytosol"/>
    <property type="evidence" value="ECO:0007669"/>
    <property type="project" value="TreeGrafter"/>
</dbReference>
<gene>
    <name evidence="4" type="ORF">SEMRO_39_G024010.1</name>
</gene>
<dbReference type="InterPro" id="IPR027038">
    <property type="entry name" value="RanGap"/>
</dbReference>
<protein>
    <submittedName>
        <fullName evidence="4">LRR_RI</fullName>
    </submittedName>
</protein>
<dbReference type="GO" id="GO:0006913">
    <property type="term" value="P:nucleocytoplasmic transport"/>
    <property type="evidence" value="ECO:0007669"/>
    <property type="project" value="TreeGrafter"/>
</dbReference>
<evidence type="ECO:0000313" key="5">
    <source>
        <dbReference type="Proteomes" id="UP001153069"/>
    </source>
</evidence>
<accession>A0A9N8DAW1</accession>
<dbReference type="GO" id="GO:0005634">
    <property type="term" value="C:nucleus"/>
    <property type="evidence" value="ECO:0007669"/>
    <property type="project" value="TreeGrafter"/>
</dbReference>
<keyword evidence="1" id="KW-0343">GTPase activation</keyword>
<dbReference type="GO" id="GO:0005096">
    <property type="term" value="F:GTPase activator activity"/>
    <property type="evidence" value="ECO:0007669"/>
    <property type="project" value="UniProtKB-KW"/>
</dbReference>
<dbReference type="GO" id="GO:0048471">
    <property type="term" value="C:perinuclear region of cytoplasm"/>
    <property type="evidence" value="ECO:0007669"/>
    <property type="project" value="TreeGrafter"/>
</dbReference>
<comment type="caution">
    <text evidence="4">The sequence shown here is derived from an EMBL/GenBank/DDBJ whole genome shotgun (WGS) entry which is preliminary data.</text>
</comment>
<reference evidence="4" key="1">
    <citation type="submission" date="2020-06" db="EMBL/GenBank/DDBJ databases">
        <authorList>
            <consortium name="Plant Systems Biology data submission"/>
        </authorList>
    </citation>
    <scope>NUCLEOTIDE SEQUENCE</scope>
    <source>
        <strain evidence="4">D6</strain>
    </source>
</reference>
<dbReference type="EMBL" id="CAICTM010000039">
    <property type="protein sequence ID" value="CAB9498471.1"/>
    <property type="molecule type" value="Genomic_DNA"/>
</dbReference>
<dbReference type="PANTHER" id="PTHR24113">
    <property type="entry name" value="RAN GTPASE-ACTIVATING PROTEIN 1"/>
    <property type="match status" value="1"/>
</dbReference>
<proteinExistence type="predicted"/>
<organism evidence="4 5">
    <name type="scientific">Seminavis robusta</name>
    <dbReference type="NCBI Taxonomy" id="568900"/>
    <lineage>
        <taxon>Eukaryota</taxon>
        <taxon>Sar</taxon>
        <taxon>Stramenopiles</taxon>
        <taxon>Ochrophyta</taxon>
        <taxon>Bacillariophyta</taxon>
        <taxon>Bacillariophyceae</taxon>
        <taxon>Bacillariophycidae</taxon>
        <taxon>Naviculales</taxon>
        <taxon>Naviculaceae</taxon>
        <taxon>Seminavis</taxon>
    </lineage>
</organism>
<keyword evidence="5" id="KW-1185">Reference proteome</keyword>
<evidence type="ECO:0000256" key="1">
    <source>
        <dbReference type="ARBA" id="ARBA00022468"/>
    </source>
</evidence>
<dbReference type="InterPro" id="IPR032675">
    <property type="entry name" value="LRR_dom_sf"/>
</dbReference>
<dbReference type="PANTHER" id="PTHR24113:SF12">
    <property type="entry name" value="RAN GTPASE-ACTIVATING PROTEIN 1"/>
    <property type="match status" value="1"/>
</dbReference>
<name>A0A9N8DAW1_9STRA</name>
<evidence type="ECO:0000256" key="3">
    <source>
        <dbReference type="ARBA" id="ARBA00022737"/>
    </source>
</evidence>
<dbReference type="AlphaFoldDB" id="A0A9N8DAW1"/>
<sequence>MEFNNAVAKAHKSGVLWLGFNGLSSSDFETIAQALDATAHQEEEEDGREYRPRKCRRLEGVAALAASLRGAKDIWKFNVVGNTAIGDEGMQHLRLLPPCIRDLDLSDCGLKVEGIKTVLEYMRTNTSITRLIMWGNDTDKLNEAKCWTNLLQENDTLEELCINPGGCTSIPPSACVGLAFGLHKNKRLRILTLSNNIGDEEDTFLKHKSVLFARSFLQNTTLEKIEFGICRDKMALYMWEQTLEKNQTLLSVGVYTNKMEHYLDLNAVQARRLFQEDSNQEQWENAVVQAAKRTTKRQGDLTGFHALYYLLRNEPGFLISFMKQH</sequence>
<dbReference type="Gene3D" id="3.80.10.10">
    <property type="entry name" value="Ribonuclease Inhibitor"/>
    <property type="match status" value="2"/>
</dbReference>
<evidence type="ECO:0000256" key="2">
    <source>
        <dbReference type="ARBA" id="ARBA00022614"/>
    </source>
</evidence>
<dbReference type="SUPFAM" id="SSF52047">
    <property type="entry name" value="RNI-like"/>
    <property type="match status" value="1"/>
</dbReference>
<keyword evidence="2" id="KW-0433">Leucine-rich repeat</keyword>